<comment type="caution">
    <text evidence="4">The sequence shown here is derived from an EMBL/GenBank/DDBJ whole genome shotgun (WGS) entry which is preliminary data.</text>
</comment>
<name>A0ABS8A995_9BACT</name>
<dbReference type="InterPro" id="IPR026444">
    <property type="entry name" value="Secre_tail"/>
</dbReference>
<dbReference type="SUPFAM" id="SSF50952">
    <property type="entry name" value="Soluble quinoprotein glucose dehydrogenase"/>
    <property type="match status" value="1"/>
</dbReference>
<dbReference type="NCBIfam" id="TIGR04183">
    <property type="entry name" value="Por_Secre_tail"/>
    <property type="match status" value="1"/>
</dbReference>
<evidence type="ECO:0000259" key="3">
    <source>
        <dbReference type="Pfam" id="PF18962"/>
    </source>
</evidence>
<dbReference type="PANTHER" id="PTHR19328">
    <property type="entry name" value="HEDGEHOG-INTERACTING PROTEIN"/>
    <property type="match status" value="1"/>
</dbReference>
<evidence type="ECO:0000259" key="2">
    <source>
        <dbReference type="Pfam" id="PF07995"/>
    </source>
</evidence>
<proteinExistence type="predicted"/>
<dbReference type="Gene3D" id="2.120.10.30">
    <property type="entry name" value="TolB, C-terminal domain"/>
    <property type="match status" value="1"/>
</dbReference>
<protein>
    <submittedName>
        <fullName evidence="4">PQQ-dependent sugar dehydrogenase</fullName>
    </submittedName>
</protein>
<organism evidence="4 5">
    <name type="scientific">Hymenobacter nitidus</name>
    <dbReference type="NCBI Taxonomy" id="2880929"/>
    <lineage>
        <taxon>Bacteria</taxon>
        <taxon>Pseudomonadati</taxon>
        <taxon>Bacteroidota</taxon>
        <taxon>Cytophagia</taxon>
        <taxon>Cytophagales</taxon>
        <taxon>Hymenobacteraceae</taxon>
        <taxon>Hymenobacter</taxon>
    </lineage>
</organism>
<dbReference type="InterPro" id="IPR012938">
    <property type="entry name" value="Glc/Sorbosone_DH"/>
</dbReference>
<accession>A0ABS8A995</accession>
<dbReference type="EMBL" id="JAJADQ010000001">
    <property type="protein sequence ID" value="MCB2376302.1"/>
    <property type="molecule type" value="Genomic_DNA"/>
</dbReference>
<dbReference type="Pfam" id="PF18962">
    <property type="entry name" value="Por_Secre_tail"/>
    <property type="match status" value="1"/>
</dbReference>
<dbReference type="Proteomes" id="UP001165297">
    <property type="component" value="Unassembled WGS sequence"/>
</dbReference>
<dbReference type="Pfam" id="PF07995">
    <property type="entry name" value="GSDH"/>
    <property type="match status" value="1"/>
</dbReference>
<keyword evidence="5" id="KW-1185">Reference proteome</keyword>
<dbReference type="InterPro" id="IPR011042">
    <property type="entry name" value="6-blade_b-propeller_TolB-like"/>
</dbReference>
<feature type="domain" description="Glucose/Sorbosone dehydrogenase" evidence="2">
    <location>
        <begin position="43"/>
        <end position="357"/>
    </location>
</feature>
<dbReference type="RefSeq" id="WP_226182100.1">
    <property type="nucleotide sequence ID" value="NZ_JAJADQ010000001.1"/>
</dbReference>
<gene>
    <name evidence="4" type="ORF">LGH70_01825</name>
</gene>
<feature type="chain" id="PRO_5045522473" evidence="1">
    <location>
        <begin position="23"/>
        <end position="462"/>
    </location>
</feature>
<dbReference type="InterPro" id="IPR011041">
    <property type="entry name" value="Quinoprot_gluc/sorb_DH_b-prop"/>
</dbReference>
<evidence type="ECO:0000256" key="1">
    <source>
        <dbReference type="SAM" id="SignalP"/>
    </source>
</evidence>
<keyword evidence="1" id="KW-0732">Signal</keyword>
<dbReference type="PANTHER" id="PTHR19328:SF13">
    <property type="entry name" value="HIPL1 PROTEIN"/>
    <property type="match status" value="1"/>
</dbReference>
<evidence type="ECO:0000313" key="4">
    <source>
        <dbReference type="EMBL" id="MCB2376302.1"/>
    </source>
</evidence>
<feature type="signal peptide" evidence="1">
    <location>
        <begin position="1"/>
        <end position="22"/>
    </location>
</feature>
<feature type="domain" description="Secretion system C-terminal sorting" evidence="3">
    <location>
        <begin position="387"/>
        <end position="461"/>
    </location>
</feature>
<evidence type="ECO:0000313" key="5">
    <source>
        <dbReference type="Proteomes" id="UP001165297"/>
    </source>
</evidence>
<reference evidence="4" key="1">
    <citation type="submission" date="2021-10" db="EMBL/GenBank/DDBJ databases">
        <authorList>
            <person name="Dean J.D."/>
            <person name="Kim M.K."/>
            <person name="Newey C.N."/>
            <person name="Stoker T.S."/>
            <person name="Thompson D.W."/>
            <person name="Grose J.H."/>
        </authorList>
    </citation>
    <scope>NUCLEOTIDE SEQUENCE</scope>
    <source>
        <strain evidence="4">BT635</strain>
    </source>
</reference>
<sequence length="462" mass="49308">MKCFAALLTAGALLAGAASASAQTTTFSVGATTVSVTPLTTNLAIPWELIWGPDNFIWMTERGGRISRVNPATGQLTALLTVPDVTPTGESGLLGMVLHPDFSTSPYVYIVYNYTEGGLKEKLVRYTYNAAAGTLSSPLVLLGNIPATTTHSGSRLLILPDRTLLMTTGDAQLLPEAQNPASLNGKILRLNLDGTVPANNPTPGSLVYTRGHRNPQGLVRATNGKVYSSEHGPNNDDEINLIEAGRNYGWPNVEGLCNLPSEQTFCSANNVREPLRVWTPTIATAGLIYYDHPAIPEWRNSLLMATLKASKLVQMPISATTDVLATENSYLTTFGRLRSICMSPQGKIYVGTSNSTGGPTDQILMLENRAFLPASTTAAAKALKLSLWPNPAQSTVMMRFPVTTAAAGQATVVDALGRVMQTTPFTAGQNELQLNLRSLAPGLYAVRAQAGSTTYTQQLVVR</sequence>